<proteinExistence type="inferred from homology"/>
<dbReference type="InterPro" id="IPR014729">
    <property type="entry name" value="Rossmann-like_a/b/a_fold"/>
</dbReference>
<keyword evidence="7" id="KW-1185">Reference proteome</keyword>
<name>A0A4U1HKS3_9BURK</name>
<evidence type="ECO:0000256" key="2">
    <source>
        <dbReference type="ARBA" id="ARBA00016797"/>
    </source>
</evidence>
<dbReference type="InterPro" id="IPR033948">
    <property type="entry name" value="ETF_beta_N"/>
</dbReference>
<keyword evidence="4" id="KW-0249">Electron transport</keyword>
<dbReference type="CDD" id="cd01714">
    <property type="entry name" value="ETF_beta"/>
    <property type="match status" value="1"/>
</dbReference>
<dbReference type="Gene3D" id="3.40.50.620">
    <property type="entry name" value="HUPs"/>
    <property type="match status" value="1"/>
</dbReference>
<reference evidence="6 7" key="1">
    <citation type="submission" date="2019-04" db="EMBL/GenBank/DDBJ databases">
        <title>Trinickia sp. 7GSK02, isolated from subtropical forest soil.</title>
        <authorList>
            <person name="Gao Z.-H."/>
            <person name="Qiu L.-H."/>
        </authorList>
    </citation>
    <scope>NUCLEOTIDE SEQUENCE [LARGE SCALE GENOMIC DNA]</scope>
    <source>
        <strain evidence="6 7">7GSK02</strain>
    </source>
</reference>
<dbReference type="OrthoDB" id="9781325at2"/>
<keyword evidence="3" id="KW-0813">Transport</keyword>
<feature type="domain" description="Electron transfer flavoprotein alpha/beta-subunit N-terminal" evidence="5">
    <location>
        <begin position="24"/>
        <end position="216"/>
    </location>
</feature>
<evidence type="ECO:0000256" key="4">
    <source>
        <dbReference type="ARBA" id="ARBA00022982"/>
    </source>
</evidence>
<sequence>MPLNILVPVKRVVDPNVRVRVGANGAIDTNGLKMSLNPFDECALEKALQLREAGHASQVTVITCGQANSQDVLRTALAMGADNAVLLDTGAATATLDSLAVARLLRAYLSAHDAFGLVLCGKQAIDGDTGGVAAMLAGLLGWPQALDASAIETNGSGWRVTCGDDSGTAAWQLDGAAVVSADLRLAEPRRVTLPSIVKAKQKPLATIDAATLGVELAPQSRIVELREPPARQAGVKVADTAALLDALAAHRVFEPAGAVA</sequence>
<comment type="caution">
    <text evidence="6">The sequence shown here is derived from an EMBL/GenBank/DDBJ whole genome shotgun (WGS) entry which is preliminary data.</text>
</comment>
<dbReference type="InterPro" id="IPR014730">
    <property type="entry name" value="ETF_a/b_N"/>
</dbReference>
<dbReference type="Proteomes" id="UP000305539">
    <property type="component" value="Unassembled WGS sequence"/>
</dbReference>
<dbReference type="PIRSF" id="PIRSF000090">
    <property type="entry name" value="Beta-ETF"/>
    <property type="match status" value="1"/>
</dbReference>
<dbReference type="AlphaFoldDB" id="A0A4U1HKS3"/>
<gene>
    <name evidence="6" type="ORF">FAZ69_30805</name>
</gene>
<comment type="similarity">
    <text evidence="1">Belongs to the ETF beta-subunit/FixA family.</text>
</comment>
<evidence type="ECO:0000256" key="1">
    <source>
        <dbReference type="ARBA" id="ARBA00007557"/>
    </source>
</evidence>
<protein>
    <recommendedName>
        <fullName evidence="2">Electron transfer flavoprotein subunit beta</fullName>
    </recommendedName>
</protein>
<evidence type="ECO:0000313" key="7">
    <source>
        <dbReference type="Proteomes" id="UP000305539"/>
    </source>
</evidence>
<evidence type="ECO:0000313" key="6">
    <source>
        <dbReference type="EMBL" id="TKC79246.1"/>
    </source>
</evidence>
<dbReference type="SUPFAM" id="SSF52402">
    <property type="entry name" value="Adenine nucleotide alpha hydrolases-like"/>
    <property type="match status" value="1"/>
</dbReference>
<dbReference type="GO" id="GO:0009055">
    <property type="term" value="F:electron transfer activity"/>
    <property type="evidence" value="ECO:0007669"/>
    <property type="project" value="InterPro"/>
</dbReference>
<dbReference type="EMBL" id="SWJE01000024">
    <property type="protein sequence ID" value="TKC79246.1"/>
    <property type="molecule type" value="Genomic_DNA"/>
</dbReference>
<organism evidence="6 7">
    <name type="scientific">Trinickia terrae</name>
    <dbReference type="NCBI Taxonomy" id="2571161"/>
    <lineage>
        <taxon>Bacteria</taxon>
        <taxon>Pseudomonadati</taxon>
        <taxon>Pseudomonadota</taxon>
        <taxon>Betaproteobacteria</taxon>
        <taxon>Burkholderiales</taxon>
        <taxon>Burkholderiaceae</taxon>
        <taxon>Trinickia</taxon>
    </lineage>
</organism>
<evidence type="ECO:0000256" key="3">
    <source>
        <dbReference type="ARBA" id="ARBA00022448"/>
    </source>
</evidence>
<dbReference type="PANTHER" id="PTHR21294:SF8">
    <property type="entry name" value="ELECTRON TRANSFER FLAVOPROTEIN SUBUNIT BETA"/>
    <property type="match status" value="1"/>
</dbReference>
<accession>A0A4U1HKS3</accession>
<dbReference type="SMART" id="SM00893">
    <property type="entry name" value="ETF"/>
    <property type="match status" value="1"/>
</dbReference>
<dbReference type="RefSeq" id="WP_136898874.1">
    <property type="nucleotide sequence ID" value="NZ_SWJE01000024.1"/>
</dbReference>
<evidence type="ECO:0000259" key="5">
    <source>
        <dbReference type="SMART" id="SM00893"/>
    </source>
</evidence>
<dbReference type="Pfam" id="PF01012">
    <property type="entry name" value="ETF"/>
    <property type="match status" value="1"/>
</dbReference>
<dbReference type="PANTHER" id="PTHR21294">
    <property type="entry name" value="ELECTRON TRANSFER FLAVOPROTEIN BETA-SUBUNIT"/>
    <property type="match status" value="1"/>
</dbReference>
<dbReference type="InterPro" id="IPR012255">
    <property type="entry name" value="ETF_b"/>
</dbReference>